<keyword evidence="1" id="KW-0472">Membrane</keyword>
<sequence>MVLYRERLTDWISQIIFWIVLALCVFLGLFPKLLGLGAEIERIFPWVFLPAAGLVFLLILNFLCISIRLDDEGLSARLGVFRTRARWDQVSGAEPDTLPGSAYGGWGVKGGHIGAEYVQVYSTVAHRRVAVKLSGHKLDKLIFSTKSPEEVIRVINEHRSLG</sequence>
<dbReference type="STRING" id="1817816.A2Y64_06570"/>
<keyword evidence="1" id="KW-1133">Transmembrane helix</keyword>
<comment type="caution">
    <text evidence="2">The sequence shown here is derived from an EMBL/GenBank/DDBJ whole genome shotgun (WGS) entry which is preliminary data.</text>
</comment>
<name>A0A1F5FG24_9BACT</name>
<evidence type="ECO:0000313" key="3">
    <source>
        <dbReference type="Proteomes" id="UP000177187"/>
    </source>
</evidence>
<organism evidence="2 3">
    <name type="scientific">Candidatus Coatesbacteria bacterium RBG_13_66_14</name>
    <dbReference type="NCBI Taxonomy" id="1817816"/>
    <lineage>
        <taxon>Bacteria</taxon>
        <taxon>Candidatus Coatesiibacteriota</taxon>
    </lineage>
</organism>
<feature type="transmembrane region" description="Helical" evidence="1">
    <location>
        <begin position="12"/>
        <end position="31"/>
    </location>
</feature>
<protein>
    <recommendedName>
        <fullName evidence="4">Bacterial Pleckstrin homology domain-containing protein</fullName>
    </recommendedName>
</protein>
<evidence type="ECO:0000256" key="1">
    <source>
        <dbReference type="SAM" id="Phobius"/>
    </source>
</evidence>
<proteinExistence type="predicted"/>
<feature type="transmembrane region" description="Helical" evidence="1">
    <location>
        <begin position="43"/>
        <end position="67"/>
    </location>
</feature>
<keyword evidence="1" id="KW-0812">Transmembrane</keyword>
<dbReference type="Proteomes" id="UP000177187">
    <property type="component" value="Unassembled WGS sequence"/>
</dbReference>
<evidence type="ECO:0000313" key="2">
    <source>
        <dbReference type="EMBL" id="OGD78599.1"/>
    </source>
</evidence>
<dbReference type="EMBL" id="MFAF01000030">
    <property type="protein sequence ID" value="OGD78599.1"/>
    <property type="molecule type" value="Genomic_DNA"/>
</dbReference>
<gene>
    <name evidence="2" type="ORF">A2Y64_06570</name>
</gene>
<evidence type="ECO:0008006" key="4">
    <source>
        <dbReference type="Google" id="ProtNLM"/>
    </source>
</evidence>
<accession>A0A1F5FG24</accession>
<dbReference type="AlphaFoldDB" id="A0A1F5FG24"/>
<reference evidence="2 3" key="1">
    <citation type="journal article" date="2016" name="Nat. Commun.">
        <title>Thousands of microbial genomes shed light on interconnected biogeochemical processes in an aquifer system.</title>
        <authorList>
            <person name="Anantharaman K."/>
            <person name="Brown C.T."/>
            <person name="Hug L.A."/>
            <person name="Sharon I."/>
            <person name="Castelle C.J."/>
            <person name="Probst A.J."/>
            <person name="Thomas B.C."/>
            <person name="Singh A."/>
            <person name="Wilkins M.J."/>
            <person name="Karaoz U."/>
            <person name="Brodie E.L."/>
            <person name="Williams K.H."/>
            <person name="Hubbard S.S."/>
            <person name="Banfield J.F."/>
        </authorList>
    </citation>
    <scope>NUCLEOTIDE SEQUENCE [LARGE SCALE GENOMIC DNA]</scope>
</reference>